<proteinExistence type="predicted"/>
<dbReference type="SUPFAM" id="SSF53167">
    <property type="entry name" value="Purine and uridine phosphorylases"/>
    <property type="match status" value="1"/>
</dbReference>
<name>A0AAD4GZ99_ASPNN</name>
<dbReference type="PANTHER" id="PTHR46082:SF11">
    <property type="entry name" value="AAA+ ATPASE DOMAIN-CONTAINING PROTEIN-RELATED"/>
    <property type="match status" value="1"/>
</dbReference>
<dbReference type="GO" id="GO:0003824">
    <property type="term" value="F:catalytic activity"/>
    <property type="evidence" value="ECO:0007669"/>
    <property type="project" value="InterPro"/>
</dbReference>
<keyword evidence="4" id="KW-1185">Reference proteome</keyword>
<feature type="region of interest" description="Disordered" evidence="1">
    <location>
        <begin position="309"/>
        <end position="330"/>
    </location>
</feature>
<dbReference type="Gene3D" id="3.40.50.1580">
    <property type="entry name" value="Nucleoside phosphorylase domain"/>
    <property type="match status" value="1"/>
</dbReference>
<dbReference type="GO" id="GO:0009116">
    <property type="term" value="P:nucleoside metabolic process"/>
    <property type="evidence" value="ECO:0007669"/>
    <property type="project" value="InterPro"/>
</dbReference>
<dbReference type="InterPro" id="IPR053137">
    <property type="entry name" value="NLR-like"/>
</dbReference>
<gene>
    <name evidence="3" type="ORF">FE257_004473</name>
</gene>
<comment type="caution">
    <text evidence="3">The sequence shown here is derived from an EMBL/GenBank/DDBJ whole genome shotgun (WGS) entry which is preliminary data.</text>
</comment>
<sequence>MSSQLSETQPNHSQYTVAILCALDKELLAVRALFDAHYADLPTVRQDTNHYILGRIGKHNIVSMCLALGEYGTNSAANAVSHLSRSFPNVEVCLLVGIGGGVPNRHDIRLGDVVVGQTVLQYDLGKELENGTFQRIVTPQRSSQLLRKAISALKSDPRLPRDPLATYIRRIVSYRPEYGFPGRDIDRAFPADQPHRHGHNDCGDCGNFYYRKPRVPEYPKIHYGMIASGNKVIKSAKVRDELAAQHDILCFEMEAAGVIHEIPSLVIRGICDYADSHKNDVWQEYASAAAAAYARLLLSVVRGSADQEISSPQSSRSIESETPQDATYEDRSYVVSPRTGRYPGYTEEGRPMSLLLQETPLARYYLPMDRSDDLGYNEELKLGEYDRHVCSLPLLSYSSNECWY</sequence>
<organism evidence="3 4">
    <name type="scientific">Aspergillus nanangensis</name>
    <dbReference type="NCBI Taxonomy" id="2582783"/>
    <lineage>
        <taxon>Eukaryota</taxon>
        <taxon>Fungi</taxon>
        <taxon>Dikarya</taxon>
        <taxon>Ascomycota</taxon>
        <taxon>Pezizomycotina</taxon>
        <taxon>Eurotiomycetes</taxon>
        <taxon>Eurotiomycetidae</taxon>
        <taxon>Eurotiales</taxon>
        <taxon>Aspergillaceae</taxon>
        <taxon>Aspergillus</taxon>
        <taxon>Aspergillus subgen. Circumdati</taxon>
    </lineage>
</organism>
<evidence type="ECO:0000313" key="3">
    <source>
        <dbReference type="EMBL" id="KAF9894852.1"/>
    </source>
</evidence>
<reference evidence="3" key="1">
    <citation type="journal article" date="2019" name="Beilstein J. Org. Chem.">
        <title>Nanangenines: drimane sesquiterpenoids as the dominant metabolite cohort of a novel Australian fungus, Aspergillus nanangensis.</title>
        <authorList>
            <person name="Lacey H.J."/>
            <person name="Gilchrist C.L.M."/>
            <person name="Crombie A."/>
            <person name="Kalaitzis J.A."/>
            <person name="Vuong D."/>
            <person name="Rutledge P.J."/>
            <person name="Turner P."/>
            <person name="Pitt J.I."/>
            <person name="Lacey E."/>
            <person name="Chooi Y.H."/>
            <person name="Piggott A.M."/>
        </authorList>
    </citation>
    <scope>NUCLEOTIDE SEQUENCE</scope>
    <source>
        <strain evidence="3">MST-FP2251</strain>
    </source>
</reference>
<protein>
    <recommendedName>
        <fullName evidence="2">Nucleoside phosphorylase domain-containing protein</fullName>
    </recommendedName>
</protein>
<evidence type="ECO:0000256" key="1">
    <source>
        <dbReference type="SAM" id="MobiDB-lite"/>
    </source>
</evidence>
<dbReference type="Proteomes" id="UP001194746">
    <property type="component" value="Unassembled WGS sequence"/>
</dbReference>
<evidence type="ECO:0000313" key="4">
    <source>
        <dbReference type="Proteomes" id="UP001194746"/>
    </source>
</evidence>
<dbReference type="AlphaFoldDB" id="A0AAD4GZ99"/>
<dbReference type="PANTHER" id="PTHR46082">
    <property type="entry name" value="ATP/GTP-BINDING PROTEIN-RELATED"/>
    <property type="match status" value="1"/>
</dbReference>
<accession>A0AAD4GZ99</accession>
<dbReference type="InterPro" id="IPR000845">
    <property type="entry name" value="Nucleoside_phosphorylase_d"/>
</dbReference>
<evidence type="ECO:0000259" key="2">
    <source>
        <dbReference type="Pfam" id="PF01048"/>
    </source>
</evidence>
<dbReference type="InterPro" id="IPR035994">
    <property type="entry name" value="Nucleoside_phosphorylase_sf"/>
</dbReference>
<feature type="compositionally biased region" description="Low complexity" evidence="1">
    <location>
        <begin position="309"/>
        <end position="321"/>
    </location>
</feature>
<feature type="domain" description="Nucleoside phosphorylase" evidence="2">
    <location>
        <begin position="16"/>
        <end position="301"/>
    </location>
</feature>
<reference evidence="3" key="2">
    <citation type="submission" date="2020-02" db="EMBL/GenBank/DDBJ databases">
        <authorList>
            <person name="Gilchrist C.L.M."/>
            <person name="Chooi Y.-H."/>
        </authorList>
    </citation>
    <scope>NUCLEOTIDE SEQUENCE</scope>
    <source>
        <strain evidence="3">MST-FP2251</strain>
    </source>
</reference>
<dbReference type="Pfam" id="PF01048">
    <property type="entry name" value="PNP_UDP_1"/>
    <property type="match status" value="1"/>
</dbReference>
<dbReference type="EMBL" id="VCAU01000002">
    <property type="protein sequence ID" value="KAF9894852.1"/>
    <property type="molecule type" value="Genomic_DNA"/>
</dbReference>